<keyword evidence="2" id="KW-1185">Reference proteome</keyword>
<dbReference type="Proteomes" id="UP000316008">
    <property type="component" value="Unassembled WGS sequence"/>
</dbReference>
<accession>A0A556MNW9</accession>
<sequence length="231" mass="26538">MLILVTVGCSVLVFGLIFLFIVKKKTKIHAIDAVVADNTLNFYHIFGHSMYMPDDSPSYEVYRHYVFNLSNYQFTAGDHQRGKGIDLNSPFVERSMETLSKKLGRTLSPAPNKAIKHPEIKVIHRDLNASDTEVMEKIPANAFVVTKLRENDMGLSKVRLEIYRNGIEIRKHEFRGWAEHDFRIYETPFSNQVLMIYSKGGINFGIALAVIDLTNGDFLFDQYITETKRNR</sequence>
<name>A0A556MNW9_9FLAO</name>
<dbReference type="AlphaFoldDB" id="A0A556MNW9"/>
<organism evidence="1 2">
    <name type="scientific">Fluviicola chungangensis</name>
    <dbReference type="NCBI Taxonomy" id="2597671"/>
    <lineage>
        <taxon>Bacteria</taxon>
        <taxon>Pseudomonadati</taxon>
        <taxon>Bacteroidota</taxon>
        <taxon>Flavobacteriia</taxon>
        <taxon>Flavobacteriales</taxon>
        <taxon>Crocinitomicaceae</taxon>
        <taxon>Fluviicola</taxon>
    </lineage>
</organism>
<reference evidence="1 2" key="1">
    <citation type="submission" date="2019-07" db="EMBL/GenBank/DDBJ databases">
        <authorList>
            <person name="Huq M.A."/>
        </authorList>
    </citation>
    <scope>NUCLEOTIDE SEQUENCE [LARGE SCALE GENOMIC DNA]</scope>
    <source>
        <strain evidence="1 2">MAH-3</strain>
    </source>
</reference>
<proteinExistence type="predicted"/>
<evidence type="ECO:0000313" key="1">
    <source>
        <dbReference type="EMBL" id="TSJ41610.1"/>
    </source>
</evidence>
<protein>
    <submittedName>
        <fullName evidence="1">Uncharacterized protein</fullName>
    </submittedName>
</protein>
<comment type="caution">
    <text evidence="1">The sequence shown here is derived from an EMBL/GenBank/DDBJ whole genome shotgun (WGS) entry which is preliminary data.</text>
</comment>
<evidence type="ECO:0000313" key="2">
    <source>
        <dbReference type="Proteomes" id="UP000316008"/>
    </source>
</evidence>
<dbReference type="EMBL" id="VLPL01000007">
    <property type="protein sequence ID" value="TSJ41610.1"/>
    <property type="molecule type" value="Genomic_DNA"/>
</dbReference>
<dbReference type="RefSeq" id="WP_144333869.1">
    <property type="nucleotide sequence ID" value="NZ_VLPL01000007.1"/>
</dbReference>
<gene>
    <name evidence="1" type="ORF">FO442_14205</name>
</gene>